<reference evidence="15" key="2">
    <citation type="submission" date="2015-12" db="EMBL/GenBank/DDBJ databases">
        <title>Novel class B beta-lactamase IMP.</title>
        <authorList>
            <person name="Rabine S."/>
            <person name="Kazmierczak K."/>
            <person name="Hackel M."/>
        </authorList>
    </citation>
    <scope>NUCLEOTIDE SEQUENCE</scope>
    <source>
        <strain evidence="15">1207312</strain>
        <plasmid evidence="15">unnamed</plasmid>
    </source>
</reference>
<comment type="similarity">
    <text evidence="4">Belongs to the metallo-beta-lactamase superfamily. Class-B beta-lactamase family.</text>
</comment>
<dbReference type="NCBIfam" id="NF012147">
    <property type="entry name" value="blaIMP"/>
    <property type="match status" value="1"/>
</dbReference>
<keyword evidence="12" id="KW-0046">Antibiotic resistance</keyword>
<dbReference type="InterPro" id="IPR058199">
    <property type="entry name" value="BlaB//VIM/IMP-1"/>
</dbReference>
<dbReference type="NCBIfam" id="NF033088">
    <property type="entry name" value="bla_subclass_B1"/>
    <property type="match status" value="1"/>
</dbReference>
<dbReference type="GO" id="GO:0017001">
    <property type="term" value="P:antibiotic catabolic process"/>
    <property type="evidence" value="ECO:0007669"/>
    <property type="project" value="InterPro"/>
</dbReference>
<keyword evidence="10" id="KW-0378">Hydrolase</keyword>
<evidence type="ECO:0000256" key="12">
    <source>
        <dbReference type="ARBA" id="ARBA00023251"/>
    </source>
</evidence>
<reference evidence="16" key="1">
    <citation type="submission" date="2015-12" db="EMBL/GenBank/DDBJ databases">
        <title>Characterization of antimicrobial resistance mechanisms in carbapenem-resistant Pseudomonas aeruginosa carrying IMP variants recovered from a Mexican Hospital.</title>
        <authorList>
            <person name="Lopez-Garcia A."/>
            <person name="Bello-Lopez E."/>
            <person name="Ayala-Nunez T."/>
            <person name="Juarez-Zelocualtecalt C."/>
            <person name="Rocha-Gracia R.C."/>
            <person name="Saenz Y."/>
            <person name="Torres C."/>
            <person name="Jimenez-Flores G."/>
            <person name="Lozano-Zarain P."/>
        </authorList>
    </citation>
    <scope>NUCLEOTIDE SEQUENCE</scope>
    <source>
        <strain evidence="16">PE52</strain>
    </source>
</reference>
<evidence type="ECO:0000313" key="15">
    <source>
        <dbReference type="EMBL" id="ALT53802.1"/>
    </source>
</evidence>
<organism evidence="15">
    <name type="scientific">Pseudomonas aeruginosa</name>
    <dbReference type="NCBI Taxonomy" id="287"/>
    <lineage>
        <taxon>Bacteria</taxon>
        <taxon>Pseudomonadati</taxon>
        <taxon>Pseudomonadota</taxon>
        <taxon>Gammaproteobacteria</taxon>
        <taxon>Pseudomonadales</taxon>
        <taxon>Pseudomonadaceae</taxon>
        <taxon>Pseudomonas</taxon>
    </lineage>
</organism>
<dbReference type="InterPro" id="IPR001018">
    <property type="entry name" value="Beta-lactamase_class-B_CS"/>
</dbReference>
<dbReference type="NCBIfam" id="NF012145">
    <property type="entry name" value="blaDIM_SIM_IMP"/>
    <property type="match status" value="1"/>
</dbReference>
<dbReference type="EMBL" id="KU315553">
    <property type="protein sequence ID" value="ALT53802.1"/>
    <property type="molecule type" value="Genomic_DNA"/>
</dbReference>
<dbReference type="Pfam" id="PF00753">
    <property type="entry name" value="Lactamase_B"/>
    <property type="match status" value="1"/>
</dbReference>
<keyword evidence="8 13" id="KW-0732">Signal</keyword>
<dbReference type="GO" id="GO:0008270">
    <property type="term" value="F:zinc ion binding"/>
    <property type="evidence" value="ECO:0007669"/>
    <property type="project" value="InterPro"/>
</dbReference>
<evidence type="ECO:0000256" key="8">
    <source>
        <dbReference type="ARBA" id="ARBA00022729"/>
    </source>
</evidence>
<dbReference type="InterPro" id="IPR050855">
    <property type="entry name" value="NDM-1-like"/>
</dbReference>
<accession>A0A0U2ULS0</accession>
<proteinExistence type="inferred from homology"/>
<dbReference type="RefSeq" id="WP_063860617.1">
    <property type="nucleotide sequence ID" value="NG_049218.1"/>
</dbReference>
<dbReference type="GO" id="GO:0008800">
    <property type="term" value="F:beta-lactamase activity"/>
    <property type="evidence" value="ECO:0007669"/>
    <property type="project" value="UniProtKB-EC"/>
</dbReference>
<geneLocation type="plasmid" evidence="15">
    <name>unnamed</name>
</geneLocation>
<feature type="domain" description="Metallo-beta-lactamase" evidence="14">
    <location>
        <begin position="52"/>
        <end position="215"/>
    </location>
</feature>
<gene>
    <name evidence="15" type="primary">blaIMP</name>
</gene>
<protein>
    <recommendedName>
        <fullName evidence="6">beta-lactamase</fullName>
        <ecNumber evidence="6">3.5.2.6</ecNumber>
    </recommendedName>
</protein>
<dbReference type="GO" id="GO:0046677">
    <property type="term" value="P:response to antibiotic"/>
    <property type="evidence" value="ECO:0007669"/>
    <property type="project" value="UniProtKB-KW"/>
</dbReference>
<dbReference type="PANTHER" id="PTHR42951:SF4">
    <property type="entry name" value="ACYL-COENZYME A THIOESTERASE MBLAC2"/>
    <property type="match status" value="1"/>
</dbReference>
<evidence type="ECO:0000256" key="10">
    <source>
        <dbReference type="ARBA" id="ARBA00022801"/>
    </source>
</evidence>
<keyword evidence="7" id="KW-0479">Metal-binding</keyword>
<dbReference type="AlphaFoldDB" id="A0A0U2ULS0"/>
<keyword evidence="9" id="KW-0574">Periplasm</keyword>
<evidence type="ECO:0000256" key="6">
    <source>
        <dbReference type="ARBA" id="ARBA00012865"/>
    </source>
</evidence>
<dbReference type="InterPro" id="IPR001279">
    <property type="entry name" value="Metallo-B-lactamas"/>
</dbReference>
<dbReference type="InterPro" id="IPR036866">
    <property type="entry name" value="RibonucZ/Hydroxyglut_hydro"/>
</dbReference>
<comment type="subunit">
    <text evidence="5">Monomer.</text>
</comment>
<keyword evidence="15" id="KW-0614">Plasmid</keyword>
<evidence type="ECO:0000256" key="4">
    <source>
        <dbReference type="ARBA" id="ARBA00005250"/>
    </source>
</evidence>
<comment type="catalytic activity">
    <reaction evidence="1">
        <text>a beta-lactam + H2O = a substituted beta-amino acid</text>
        <dbReference type="Rhea" id="RHEA:20401"/>
        <dbReference type="ChEBI" id="CHEBI:15377"/>
        <dbReference type="ChEBI" id="CHEBI:35627"/>
        <dbReference type="ChEBI" id="CHEBI:140347"/>
        <dbReference type="EC" id="3.5.2.6"/>
    </reaction>
</comment>
<sequence length="246" mass="27169">MKKLFVLCVFFLCNIAAADDSLPDLKIEKLEKGVYVHTSFEEVKGWGVVTKHGLVVLVKNDAYLIDTPITAKDTEKLVNWFIEHGYRIKGSISTHFHGDSTAGIEWLNSQSISTYASELTNELLKKDNKVQATNSFSGVSYSLIKNKIEVFYPGPGHTQDNVVVWLPEKKILFGGCFVKPDGLGNLGDANLEAWPKSAKILMSKYGKAKLVVSGHSEIGNASLLQRTWEQAVKGLNESKKPLQPSS</sequence>
<evidence type="ECO:0000256" key="5">
    <source>
        <dbReference type="ARBA" id="ARBA00011245"/>
    </source>
</evidence>
<dbReference type="NCBIfam" id="NF012229">
    <property type="entry name" value="bla_class_B_core"/>
    <property type="match status" value="1"/>
</dbReference>
<evidence type="ECO:0000256" key="3">
    <source>
        <dbReference type="ARBA" id="ARBA00004418"/>
    </source>
</evidence>
<dbReference type="Gene3D" id="3.60.15.10">
    <property type="entry name" value="Ribonuclease Z/Hydroxyacylglutathione hydrolase-like"/>
    <property type="match status" value="1"/>
</dbReference>
<feature type="signal peptide" evidence="13">
    <location>
        <begin position="1"/>
        <end position="18"/>
    </location>
</feature>
<dbReference type="SUPFAM" id="SSF56281">
    <property type="entry name" value="Metallo-hydrolase/oxidoreductase"/>
    <property type="match status" value="1"/>
</dbReference>
<dbReference type="CARD" id="ARO:3004495">
    <property type="molecule name" value="IMP-56"/>
    <property type="mechanism identifier" value="ARO:0001004"/>
    <property type="mechanism name" value="antibiotic inactivation"/>
</dbReference>
<comment type="subcellular location">
    <subcellularLocation>
        <location evidence="3">Periplasm</location>
    </subcellularLocation>
</comment>
<keyword evidence="11" id="KW-0862">Zinc</keyword>
<dbReference type="EMBL" id="KU351745">
    <property type="protein sequence ID" value="ALU87096.1"/>
    <property type="molecule type" value="Genomic_DNA"/>
</dbReference>
<dbReference type="GO" id="GO:0042597">
    <property type="term" value="C:periplasmic space"/>
    <property type="evidence" value="ECO:0007669"/>
    <property type="project" value="UniProtKB-SubCell"/>
</dbReference>
<dbReference type="SMART" id="SM00849">
    <property type="entry name" value="Lactamase_B"/>
    <property type="match status" value="1"/>
</dbReference>
<evidence type="ECO:0000256" key="7">
    <source>
        <dbReference type="ARBA" id="ARBA00022723"/>
    </source>
</evidence>
<evidence type="ECO:0000256" key="1">
    <source>
        <dbReference type="ARBA" id="ARBA00001526"/>
    </source>
</evidence>
<evidence type="ECO:0000256" key="11">
    <source>
        <dbReference type="ARBA" id="ARBA00022833"/>
    </source>
</evidence>
<feature type="chain" id="PRO_5014038018" description="beta-lactamase" evidence="13">
    <location>
        <begin position="19"/>
        <end position="246"/>
    </location>
</feature>
<dbReference type="PROSITE" id="PS00744">
    <property type="entry name" value="BETA_LACTAMASE_B_2"/>
    <property type="match status" value="1"/>
</dbReference>
<name>A0A0U2ULS0_PSEAI</name>
<comment type="cofactor">
    <cofactor evidence="2">
        <name>Zn(2+)</name>
        <dbReference type="ChEBI" id="CHEBI:29105"/>
    </cofactor>
</comment>
<evidence type="ECO:0000256" key="2">
    <source>
        <dbReference type="ARBA" id="ARBA00001947"/>
    </source>
</evidence>
<evidence type="ECO:0000259" key="14">
    <source>
        <dbReference type="SMART" id="SM00849"/>
    </source>
</evidence>
<dbReference type="SMR" id="A0A0U2ULS0"/>
<dbReference type="EC" id="3.5.2.6" evidence="6"/>
<evidence type="ECO:0000256" key="13">
    <source>
        <dbReference type="SAM" id="SignalP"/>
    </source>
</evidence>
<dbReference type="PANTHER" id="PTHR42951">
    <property type="entry name" value="METALLO-BETA-LACTAMASE DOMAIN-CONTAINING"/>
    <property type="match status" value="1"/>
</dbReference>
<evidence type="ECO:0000313" key="16">
    <source>
        <dbReference type="EMBL" id="ALU87096.1"/>
    </source>
</evidence>
<evidence type="ECO:0000256" key="9">
    <source>
        <dbReference type="ARBA" id="ARBA00022764"/>
    </source>
</evidence>